<reference evidence="1 2" key="1">
    <citation type="submission" date="2024-08" db="EMBL/GenBank/DDBJ databases">
        <authorList>
            <person name="Lu H."/>
        </authorList>
    </citation>
    <scope>NUCLEOTIDE SEQUENCE [LARGE SCALE GENOMIC DNA]</scope>
    <source>
        <strain evidence="1 2">BYS78W</strain>
    </source>
</reference>
<evidence type="ECO:0000313" key="2">
    <source>
        <dbReference type="Proteomes" id="UP001606134"/>
    </source>
</evidence>
<comment type="caution">
    <text evidence="1">The sequence shown here is derived from an EMBL/GenBank/DDBJ whole genome shotgun (WGS) entry which is preliminary data.</text>
</comment>
<keyword evidence="2" id="KW-1185">Reference proteome</keyword>
<protein>
    <submittedName>
        <fullName evidence="1">Uncharacterized protein</fullName>
    </submittedName>
</protein>
<organism evidence="1 2">
    <name type="scientific">Pelomonas candidula</name>
    <dbReference type="NCBI Taxonomy" id="3299025"/>
    <lineage>
        <taxon>Bacteria</taxon>
        <taxon>Pseudomonadati</taxon>
        <taxon>Pseudomonadota</taxon>
        <taxon>Betaproteobacteria</taxon>
        <taxon>Burkholderiales</taxon>
        <taxon>Sphaerotilaceae</taxon>
        <taxon>Roseateles</taxon>
    </lineage>
</organism>
<name>A0ABW7HK97_9BURK</name>
<sequence length="301" mass="34196">MTELARGFYRITSTATLRWQRTSVDAYVELGKLEPDDLVYAVGGHPSRHDSYFDGKGPRTPGWRTHHTWVIALSTMEDNGSATTGWIDNSCMTLTRDDVTPAFKDGDVLYGRCEARELWLQRFRNTEVSAGTKVMGIKYNIIDDLNNALIDGNADDESVQRFAEFLDTTFKCKPSSVRIRQMCKCGLTYITKTCKRDVHFVLDGLDAVRVMTEAGVYAKQGITSDQKFCTGAEMRRLMRQRLFDVGSRDGRDYGINLARVSFYLAMSRVPAPWEPGAPANWAKAWKDYGMYRQGKLRNIYL</sequence>
<dbReference type="RefSeq" id="WP_394417405.1">
    <property type="nucleotide sequence ID" value="NZ_JBIGIC010000021.1"/>
</dbReference>
<dbReference type="EMBL" id="JBIGIC010000021">
    <property type="protein sequence ID" value="MFG6490352.1"/>
    <property type="molecule type" value="Genomic_DNA"/>
</dbReference>
<accession>A0ABW7HK97</accession>
<proteinExistence type="predicted"/>
<gene>
    <name evidence="1" type="ORF">ACG04R_27020</name>
</gene>
<evidence type="ECO:0000313" key="1">
    <source>
        <dbReference type="EMBL" id="MFG6490352.1"/>
    </source>
</evidence>
<dbReference type="Proteomes" id="UP001606134">
    <property type="component" value="Unassembled WGS sequence"/>
</dbReference>